<dbReference type="InterPro" id="IPR051447">
    <property type="entry name" value="Lipoprotein-release_system"/>
</dbReference>
<feature type="transmembrane region" description="Helical" evidence="8">
    <location>
        <begin position="309"/>
        <end position="336"/>
    </location>
</feature>
<name>A0A930XW72_9GAMM</name>
<keyword evidence="3" id="KW-0813">Transport</keyword>
<keyword evidence="4" id="KW-1003">Cell membrane</keyword>
<feature type="transmembrane region" description="Helical" evidence="8">
    <location>
        <begin position="21"/>
        <end position="47"/>
    </location>
</feature>
<keyword evidence="6 8" id="KW-1133">Transmembrane helix</keyword>
<dbReference type="EMBL" id="JADHEI010000028">
    <property type="protein sequence ID" value="MBF2734782.1"/>
    <property type="molecule type" value="Genomic_DNA"/>
</dbReference>
<keyword evidence="5 8" id="KW-0812">Transmembrane</keyword>
<protein>
    <submittedName>
        <fullName evidence="11">Lipoprotein-releasing ABC transporter permease subunit</fullName>
    </submittedName>
</protein>
<comment type="caution">
    <text evidence="11">The sequence shown here is derived from an EMBL/GenBank/DDBJ whole genome shotgun (WGS) entry which is preliminary data.</text>
</comment>
<organism evidence="11 12">
    <name type="scientific">Candidatus Amphirhobacter heronislandensis</name>
    <dbReference type="NCBI Taxonomy" id="1732024"/>
    <lineage>
        <taxon>Bacteria</taxon>
        <taxon>Pseudomonadati</taxon>
        <taxon>Pseudomonadota</taxon>
        <taxon>Gammaproteobacteria</taxon>
        <taxon>Candidatus Tethybacterales</taxon>
        <taxon>Candidatus Tethybacteraceae</taxon>
        <taxon>Candidatus Amphirhobacter</taxon>
    </lineage>
</organism>
<evidence type="ECO:0000256" key="7">
    <source>
        <dbReference type="ARBA" id="ARBA00023136"/>
    </source>
</evidence>
<keyword evidence="11" id="KW-0449">Lipoprotein</keyword>
<comment type="subcellular location">
    <subcellularLocation>
        <location evidence="1">Cell membrane</location>
        <topology evidence="1">Multi-pass membrane protein</topology>
    </subcellularLocation>
</comment>
<dbReference type="Proteomes" id="UP000604381">
    <property type="component" value="Unassembled WGS sequence"/>
</dbReference>
<evidence type="ECO:0000256" key="1">
    <source>
        <dbReference type="ARBA" id="ARBA00004651"/>
    </source>
</evidence>
<gene>
    <name evidence="11" type="ORF">ISN26_01625</name>
</gene>
<evidence type="ECO:0000256" key="3">
    <source>
        <dbReference type="ARBA" id="ARBA00022448"/>
    </source>
</evidence>
<reference evidence="11" key="1">
    <citation type="submission" date="2020-10" db="EMBL/GenBank/DDBJ databases">
        <title>An improved Amphimedon queenslandica hologenome assembly reveals how three proteobacterial symbionts can extend the metabolic phenotypic of their marine sponge host.</title>
        <authorList>
            <person name="Degnan B."/>
            <person name="Degnan S."/>
            <person name="Xiang X."/>
        </authorList>
    </citation>
    <scope>NUCLEOTIDE SEQUENCE</scope>
    <source>
        <strain evidence="11">AqS2</strain>
    </source>
</reference>
<evidence type="ECO:0000256" key="6">
    <source>
        <dbReference type="ARBA" id="ARBA00022989"/>
    </source>
</evidence>
<keyword evidence="7 8" id="KW-0472">Membrane</keyword>
<proteinExistence type="inferred from homology"/>
<keyword evidence="12" id="KW-1185">Reference proteome</keyword>
<dbReference type="AlphaFoldDB" id="A0A930XW72"/>
<dbReference type="Pfam" id="PF12704">
    <property type="entry name" value="MacB_PCD"/>
    <property type="match status" value="1"/>
</dbReference>
<feature type="domain" description="ABC3 transporter permease C-terminal" evidence="9">
    <location>
        <begin position="267"/>
        <end position="400"/>
    </location>
</feature>
<evidence type="ECO:0000256" key="2">
    <source>
        <dbReference type="ARBA" id="ARBA00005236"/>
    </source>
</evidence>
<dbReference type="PANTHER" id="PTHR30489">
    <property type="entry name" value="LIPOPROTEIN-RELEASING SYSTEM TRANSMEMBRANE PROTEIN LOLE"/>
    <property type="match status" value="1"/>
</dbReference>
<sequence>MLWLQWAIGLRYTLVGRGDRFVAFSSLVSAIGIALGVAAVIVVMAVMNGFHINLRDRILQSSSHVEVDAGGVADWEEVLGRIEADPLVAAAAPQIERQGLVAAGDRAYGVFLRGVDPARAAGAAPFLHQPDLDLLEAGSFKVLLGAKLAARLRAGPGDAVVLYAPAAAPTLGGALPRFRRLQVAALVSVGVHQLDNSSAFIHHEDAARLYRTGGGVDSLRLRLHDVYEAPALARRLQADEGLRAYDWTSSNQVLFSALAVERRVMFVILSLIIAVAAFQIVAALVAMVRTKRGAIAILRTIGMSRRGVVGIFVIQGMLVGVAGTVAGVLLGIAVAVNVDAIVSTVEGWLGFDFFPGEVYLLESIPSEIIAAEVAAVALLAFGLSLLAAFFPSLAAARVDPAEALRHE</sequence>
<evidence type="ECO:0000259" key="9">
    <source>
        <dbReference type="Pfam" id="PF02687"/>
    </source>
</evidence>
<dbReference type="GO" id="GO:0098797">
    <property type="term" value="C:plasma membrane protein complex"/>
    <property type="evidence" value="ECO:0007669"/>
    <property type="project" value="TreeGrafter"/>
</dbReference>
<evidence type="ECO:0000256" key="4">
    <source>
        <dbReference type="ARBA" id="ARBA00022475"/>
    </source>
</evidence>
<evidence type="ECO:0000259" key="10">
    <source>
        <dbReference type="Pfam" id="PF12704"/>
    </source>
</evidence>
<accession>A0A930XW72</accession>
<dbReference type="NCBIfam" id="TIGR02212">
    <property type="entry name" value="lolCE"/>
    <property type="match status" value="1"/>
</dbReference>
<evidence type="ECO:0000313" key="12">
    <source>
        <dbReference type="Proteomes" id="UP000604381"/>
    </source>
</evidence>
<feature type="transmembrane region" description="Helical" evidence="8">
    <location>
        <begin position="264"/>
        <end position="288"/>
    </location>
</feature>
<dbReference type="InterPro" id="IPR011925">
    <property type="entry name" value="LolCE_TM"/>
</dbReference>
<dbReference type="InterPro" id="IPR003838">
    <property type="entry name" value="ABC3_permease_C"/>
</dbReference>
<dbReference type="InterPro" id="IPR025857">
    <property type="entry name" value="MacB_PCD"/>
</dbReference>
<evidence type="ECO:0000256" key="5">
    <source>
        <dbReference type="ARBA" id="ARBA00022692"/>
    </source>
</evidence>
<feature type="domain" description="MacB-like periplasmic core" evidence="10">
    <location>
        <begin position="26"/>
        <end position="238"/>
    </location>
</feature>
<evidence type="ECO:0000313" key="11">
    <source>
        <dbReference type="EMBL" id="MBF2734782.1"/>
    </source>
</evidence>
<dbReference type="GO" id="GO:0042953">
    <property type="term" value="P:lipoprotein transport"/>
    <property type="evidence" value="ECO:0007669"/>
    <property type="project" value="InterPro"/>
</dbReference>
<comment type="similarity">
    <text evidence="2">Belongs to the ABC-4 integral membrane protein family. LolC/E subfamily.</text>
</comment>
<dbReference type="Pfam" id="PF02687">
    <property type="entry name" value="FtsX"/>
    <property type="match status" value="1"/>
</dbReference>
<dbReference type="PANTHER" id="PTHR30489:SF0">
    <property type="entry name" value="LIPOPROTEIN-RELEASING SYSTEM TRANSMEMBRANE PROTEIN LOLE"/>
    <property type="match status" value="1"/>
</dbReference>
<feature type="transmembrane region" description="Helical" evidence="8">
    <location>
        <begin position="368"/>
        <end position="390"/>
    </location>
</feature>
<dbReference type="GO" id="GO:0044874">
    <property type="term" value="P:lipoprotein localization to outer membrane"/>
    <property type="evidence" value="ECO:0007669"/>
    <property type="project" value="TreeGrafter"/>
</dbReference>
<evidence type="ECO:0000256" key="8">
    <source>
        <dbReference type="SAM" id="Phobius"/>
    </source>
</evidence>